<comment type="caution">
    <text evidence="1">The sequence shown here is derived from an EMBL/GenBank/DDBJ whole genome shotgun (WGS) entry which is preliminary data.</text>
</comment>
<accession>A0A0G1IXY4</accession>
<evidence type="ECO:0000313" key="1">
    <source>
        <dbReference type="EMBL" id="KKT63863.1"/>
    </source>
</evidence>
<sequence length="31" mass="3604">MIGNSRPLFGFWVVENKMASRSMIQLEAMLF</sequence>
<reference evidence="1 2" key="1">
    <citation type="journal article" date="2015" name="Nature">
        <title>rRNA introns, odd ribosomes, and small enigmatic genomes across a large radiation of phyla.</title>
        <authorList>
            <person name="Brown C.T."/>
            <person name="Hug L.A."/>
            <person name="Thomas B.C."/>
            <person name="Sharon I."/>
            <person name="Castelle C.J."/>
            <person name="Singh A."/>
            <person name="Wilkins M.J."/>
            <person name="Williams K.H."/>
            <person name="Banfield J.F."/>
        </authorList>
    </citation>
    <scope>NUCLEOTIDE SEQUENCE [LARGE SCALE GENOMIC DNA]</scope>
</reference>
<organism evidence="1 2">
    <name type="scientific">Candidatus Giovannonibacteria bacterium GW2011_GWA2_44_26</name>
    <dbReference type="NCBI Taxonomy" id="1618648"/>
    <lineage>
        <taxon>Bacteria</taxon>
        <taxon>Candidatus Giovannoniibacteriota</taxon>
    </lineage>
</organism>
<proteinExistence type="predicted"/>
<gene>
    <name evidence="1" type="ORF">UW55_C0001G0156</name>
</gene>
<dbReference type="Proteomes" id="UP000033945">
    <property type="component" value="Unassembled WGS sequence"/>
</dbReference>
<dbReference type="AlphaFoldDB" id="A0A0G1IXY4"/>
<dbReference type="EMBL" id="LCIT01000001">
    <property type="protein sequence ID" value="KKT63863.1"/>
    <property type="molecule type" value="Genomic_DNA"/>
</dbReference>
<name>A0A0G1IXY4_9BACT</name>
<protein>
    <submittedName>
        <fullName evidence="1">Uncharacterized protein</fullName>
    </submittedName>
</protein>
<evidence type="ECO:0000313" key="2">
    <source>
        <dbReference type="Proteomes" id="UP000033945"/>
    </source>
</evidence>